<accession>A0A392TVU7</accession>
<reference evidence="1 2" key="1">
    <citation type="journal article" date="2018" name="Front. Plant Sci.">
        <title>Red Clover (Trifolium pratense) and Zigzag Clover (T. medium) - A Picture of Genomic Similarities and Differences.</title>
        <authorList>
            <person name="Dluhosova J."/>
            <person name="Istvanek J."/>
            <person name="Nedelnik J."/>
            <person name="Repkova J."/>
        </authorList>
    </citation>
    <scope>NUCLEOTIDE SEQUENCE [LARGE SCALE GENOMIC DNA]</scope>
    <source>
        <strain evidence="2">cv. 10/8</strain>
        <tissue evidence="1">Leaf</tissue>
    </source>
</reference>
<organism evidence="1 2">
    <name type="scientific">Trifolium medium</name>
    <dbReference type="NCBI Taxonomy" id="97028"/>
    <lineage>
        <taxon>Eukaryota</taxon>
        <taxon>Viridiplantae</taxon>
        <taxon>Streptophyta</taxon>
        <taxon>Embryophyta</taxon>
        <taxon>Tracheophyta</taxon>
        <taxon>Spermatophyta</taxon>
        <taxon>Magnoliopsida</taxon>
        <taxon>eudicotyledons</taxon>
        <taxon>Gunneridae</taxon>
        <taxon>Pentapetalae</taxon>
        <taxon>rosids</taxon>
        <taxon>fabids</taxon>
        <taxon>Fabales</taxon>
        <taxon>Fabaceae</taxon>
        <taxon>Papilionoideae</taxon>
        <taxon>50 kb inversion clade</taxon>
        <taxon>NPAAA clade</taxon>
        <taxon>Hologalegina</taxon>
        <taxon>IRL clade</taxon>
        <taxon>Trifolieae</taxon>
        <taxon>Trifolium</taxon>
    </lineage>
</organism>
<protein>
    <submittedName>
        <fullName evidence="1">Uncharacterized protein</fullName>
    </submittedName>
</protein>
<evidence type="ECO:0000313" key="1">
    <source>
        <dbReference type="EMBL" id="MCI64567.1"/>
    </source>
</evidence>
<dbReference type="AlphaFoldDB" id="A0A392TVU7"/>
<keyword evidence="2" id="KW-1185">Reference proteome</keyword>
<dbReference type="Proteomes" id="UP000265520">
    <property type="component" value="Unassembled WGS sequence"/>
</dbReference>
<dbReference type="EMBL" id="LXQA010658836">
    <property type="protein sequence ID" value="MCI64567.1"/>
    <property type="molecule type" value="Genomic_DNA"/>
</dbReference>
<proteinExistence type="predicted"/>
<name>A0A392TVU7_9FABA</name>
<sequence>MFLNSLGEGHQHPTYQNVECPVAAPCKSCFLIPLGSTINMEFEPANGRKFPSNQLAYLAQFSSNRKQRQQFQHR</sequence>
<evidence type="ECO:0000313" key="2">
    <source>
        <dbReference type="Proteomes" id="UP000265520"/>
    </source>
</evidence>
<comment type="caution">
    <text evidence="1">The sequence shown here is derived from an EMBL/GenBank/DDBJ whole genome shotgun (WGS) entry which is preliminary data.</text>
</comment>